<reference evidence="2 3" key="2">
    <citation type="submission" date="2017-10" db="EMBL/GenBank/DDBJ databases">
        <title>Genome analyses suggest a sexual origin of heterokaryosis in a supposedly ancient asexual fungus.</title>
        <authorList>
            <person name="Corradi N."/>
            <person name="Sedzielewska K."/>
            <person name="Noel J."/>
            <person name="Charron P."/>
            <person name="Farinelli L."/>
            <person name="Marton T."/>
            <person name="Kruger M."/>
            <person name="Pelin A."/>
            <person name="Brachmann A."/>
            <person name="Corradi N."/>
        </authorList>
    </citation>
    <scope>NUCLEOTIDE SEQUENCE [LARGE SCALE GENOMIC DNA]</scope>
    <source>
        <strain evidence="2 3">A1</strain>
    </source>
</reference>
<organism evidence="2 3">
    <name type="scientific">Rhizophagus irregularis</name>
    <dbReference type="NCBI Taxonomy" id="588596"/>
    <lineage>
        <taxon>Eukaryota</taxon>
        <taxon>Fungi</taxon>
        <taxon>Fungi incertae sedis</taxon>
        <taxon>Mucoromycota</taxon>
        <taxon>Glomeromycotina</taxon>
        <taxon>Glomeromycetes</taxon>
        <taxon>Glomerales</taxon>
        <taxon>Glomeraceae</taxon>
        <taxon>Rhizophagus</taxon>
    </lineage>
</organism>
<reference evidence="2 3" key="1">
    <citation type="submission" date="2017-10" db="EMBL/GenBank/DDBJ databases">
        <title>Extensive intraspecific genome diversity in a model arbuscular mycorrhizal fungus.</title>
        <authorList>
            <person name="Chen E.C.H."/>
            <person name="Morin E."/>
            <person name="Baudet D."/>
            <person name="Noel J."/>
            <person name="Ndikumana S."/>
            <person name="Charron P."/>
            <person name="St-Onge C."/>
            <person name="Giorgi J."/>
            <person name="Grigoriev I.V."/>
            <person name="Roux C."/>
            <person name="Martin F.M."/>
            <person name="Corradi N."/>
        </authorList>
    </citation>
    <scope>NUCLEOTIDE SEQUENCE [LARGE SCALE GENOMIC DNA]</scope>
    <source>
        <strain evidence="2 3">A1</strain>
    </source>
</reference>
<comment type="caution">
    <text evidence="2">The sequence shown here is derived from an EMBL/GenBank/DDBJ whole genome shotgun (WGS) entry which is preliminary data.</text>
</comment>
<evidence type="ECO:0000313" key="2">
    <source>
        <dbReference type="EMBL" id="PKC72008.1"/>
    </source>
</evidence>
<evidence type="ECO:0008006" key="4">
    <source>
        <dbReference type="Google" id="ProtNLM"/>
    </source>
</evidence>
<keyword evidence="1" id="KW-0812">Transmembrane</keyword>
<dbReference type="VEuPathDB" id="FungiDB:RhiirFUN_005605"/>
<gene>
    <name evidence="2" type="ORF">RhiirA1_438512</name>
</gene>
<dbReference type="EMBL" id="LLXH01000141">
    <property type="protein sequence ID" value="PKC72008.1"/>
    <property type="molecule type" value="Genomic_DNA"/>
</dbReference>
<dbReference type="Proteomes" id="UP000232688">
    <property type="component" value="Unassembled WGS sequence"/>
</dbReference>
<dbReference type="VEuPathDB" id="FungiDB:RhiirA1_438512"/>
<feature type="transmembrane region" description="Helical" evidence="1">
    <location>
        <begin position="401"/>
        <end position="428"/>
    </location>
</feature>
<sequence length="517" mass="60815">MSQIVEIDDKIEVDKISVEEVNTDNNIEIDKLIDNDKSPHNGEPITLFKGISIYDTHSKLEITQNSTKWEIISLSDNNKIKLQVIKKIKVGNSWDIRYTRAQNFKLLHNNLRLYKMKLFNDSDIIILTTMGLLIYHFNDDDKSISLNYFYYMDLFFNKKGVKYYKKVFSKDTLPLPNYDSFKYNDEWISHIKNNKECLLKYGVGLLKFAIKEHNLDLIEEIYEKCIIHFKEDLKNNVKFLSIITSTIPLLNKHYPEYIAKYLLDTAMIIDSSVYNIERLNALLGCFTTAATIPQQYINDNIQKQLLITSIILGFIHLSFEVRQFIYNPNKWFRNFWNIFVPTYIQVFENGTNNSNPILIQQPDGNTNMFVNFKTALFAMYLFLTGDSSALSNWSYIDNSALTIMIVLFSLLIVIYLMNLFIGLLNIAIEKDNNRVSYLIQKAEILAEIELFYLLPYQRRWNTWFPEIIYYYASVDKSREKVKDMINKGEWNTNKFPELKEDLLSKLNIQSVNKTNLQ</sequence>
<name>A0A2N0S8X1_9GLOM</name>
<accession>A0A2N0S8X1</accession>
<dbReference type="VEuPathDB" id="FungiDB:RhiirFUN_001891"/>
<keyword evidence="1" id="KW-0472">Membrane</keyword>
<protein>
    <recommendedName>
        <fullName evidence="4">Ion transport domain-containing protein</fullName>
    </recommendedName>
</protein>
<dbReference type="VEuPathDB" id="FungiDB:FUN_012761"/>
<dbReference type="AlphaFoldDB" id="A0A2N0S8X1"/>
<proteinExistence type="predicted"/>
<evidence type="ECO:0000256" key="1">
    <source>
        <dbReference type="SAM" id="Phobius"/>
    </source>
</evidence>
<evidence type="ECO:0000313" key="3">
    <source>
        <dbReference type="Proteomes" id="UP000232688"/>
    </source>
</evidence>
<keyword evidence="1" id="KW-1133">Transmembrane helix</keyword>